<dbReference type="SUPFAM" id="SSF52540">
    <property type="entry name" value="P-loop containing nucleoside triphosphate hydrolases"/>
    <property type="match status" value="1"/>
</dbReference>
<proteinExistence type="inferred from homology"/>
<reference evidence="9 10" key="1">
    <citation type="submission" date="2020-04" db="EMBL/GenBank/DDBJ databases">
        <authorList>
            <person name="Hitch T.C.A."/>
            <person name="Wylensek D."/>
            <person name="Clavel T."/>
        </authorList>
    </citation>
    <scope>NUCLEOTIDE SEQUENCE [LARGE SCALE GENOMIC DNA]</scope>
    <source>
        <strain evidence="9 10">PG-130-P53-12</strain>
    </source>
</reference>
<dbReference type="CDD" id="cd03225">
    <property type="entry name" value="ABC_cobalt_CbiO_domain1"/>
    <property type="match status" value="1"/>
</dbReference>
<dbReference type="InterPro" id="IPR050095">
    <property type="entry name" value="ECF_ABC_transporter_ATP-bd"/>
</dbReference>
<dbReference type="InterPro" id="IPR003593">
    <property type="entry name" value="AAA+_ATPase"/>
</dbReference>
<protein>
    <submittedName>
        <fullName evidence="9">ABC transporter ATP-binding protein</fullName>
    </submittedName>
</protein>
<evidence type="ECO:0000313" key="9">
    <source>
        <dbReference type="EMBL" id="NMD99518.1"/>
    </source>
</evidence>
<dbReference type="Gene3D" id="3.40.50.300">
    <property type="entry name" value="P-loop containing nucleotide triphosphate hydrolases"/>
    <property type="match status" value="1"/>
</dbReference>
<sequence>MIELTDVCYAYDGVPALRHVTAAAANGETVALLGPNGAGKSTLLRLVNGLIFPEVGQYLFEGTEITARRMREHRYAKWFHQRVGYVWQNPAVQLFSASVWEELAFGPEQMGLSAAEVRQRVEDALAFCGIEHLAARAPYTLSGGEQKRTAIAAVLTMNPAVWTLDEPLAALDEAGAAWLTDFLRALKRAGKTVLFSTHDTALADALADARWRFTPAREVRVER</sequence>
<comment type="similarity">
    <text evidence="1">Belongs to the ABC transporter superfamily.</text>
</comment>
<evidence type="ECO:0000313" key="10">
    <source>
        <dbReference type="Proteomes" id="UP000543804"/>
    </source>
</evidence>
<evidence type="ECO:0000256" key="3">
    <source>
        <dbReference type="ARBA" id="ARBA00022475"/>
    </source>
</evidence>
<dbReference type="GO" id="GO:0016887">
    <property type="term" value="F:ATP hydrolysis activity"/>
    <property type="evidence" value="ECO:0007669"/>
    <property type="project" value="InterPro"/>
</dbReference>
<accession>A0A848B8E7</accession>
<dbReference type="GO" id="GO:0042626">
    <property type="term" value="F:ATPase-coupled transmembrane transporter activity"/>
    <property type="evidence" value="ECO:0007669"/>
    <property type="project" value="TreeGrafter"/>
</dbReference>
<dbReference type="EMBL" id="JABAFA010000035">
    <property type="protein sequence ID" value="NMD99518.1"/>
    <property type="molecule type" value="Genomic_DNA"/>
</dbReference>
<dbReference type="SMART" id="SM00382">
    <property type="entry name" value="AAA"/>
    <property type="match status" value="1"/>
</dbReference>
<dbReference type="InterPro" id="IPR015856">
    <property type="entry name" value="ABC_transpr_CbiO/EcfA_su"/>
</dbReference>
<organism evidence="9 10">
    <name type="scientific">Selenomonas bovis</name>
    <dbReference type="NCBI Taxonomy" id="416586"/>
    <lineage>
        <taxon>Bacteria</taxon>
        <taxon>Bacillati</taxon>
        <taxon>Bacillota</taxon>
        <taxon>Negativicutes</taxon>
        <taxon>Selenomonadales</taxon>
        <taxon>Selenomonadaceae</taxon>
        <taxon>Selenomonas</taxon>
    </lineage>
</organism>
<gene>
    <name evidence="9" type="ORF">HF878_08585</name>
</gene>
<keyword evidence="3" id="KW-1003">Cell membrane</keyword>
<evidence type="ECO:0000259" key="8">
    <source>
        <dbReference type="PROSITE" id="PS50893"/>
    </source>
</evidence>
<dbReference type="Proteomes" id="UP000543804">
    <property type="component" value="Unassembled WGS sequence"/>
</dbReference>
<dbReference type="GO" id="GO:0043190">
    <property type="term" value="C:ATP-binding cassette (ABC) transporter complex"/>
    <property type="evidence" value="ECO:0007669"/>
    <property type="project" value="TreeGrafter"/>
</dbReference>
<dbReference type="Pfam" id="PF00005">
    <property type="entry name" value="ABC_tran"/>
    <property type="match status" value="1"/>
</dbReference>
<dbReference type="InterPro" id="IPR027417">
    <property type="entry name" value="P-loop_NTPase"/>
</dbReference>
<keyword evidence="5 9" id="KW-0067">ATP-binding</keyword>
<keyword evidence="2" id="KW-0813">Transport</keyword>
<keyword evidence="10" id="KW-1185">Reference proteome</keyword>
<keyword evidence="4" id="KW-0547">Nucleotide-binding</keyword>
<evidence type="ECO:0000256" key="7">
    <source>
        <dbReference type="ARBA" id="ARBA00023136"/>
    </source>
</evidence>
<evidence type="ECO:0000256" key="6">
    <source>
        <dbReference type="ARBA" id="ARBA00022967"/>
    </source>
</evidence>
<dbReference type="InterPro" id="IPR003439">
    <property type="entry name" value="ABC_transporter-like_ATP-bd"/>
</dbReference>
<dbReference type="PANTHER" id="PTHR43553:SF24">
    <property type="entry name" value="ENERGY-COUPLING FACTOR TRANSPORTER ATP-BINDING PROTEIN ECFA1"/>
    <property type="match status" value="1"/>
</dbReference>
<evidence type="ECO:0000256" key="5">
    <source>
        <dbReference type="ARBA" id="ARBA00022840"/>
    </source>
</evidence>
<dbReference type="AlphaFoldDB" id="A0A848B8E7"/>
<comment type="caution">
    <text evidence="9">The sequence shown here is derived from an EMBL/GenBank/DDBJ whole genome shotgun (WGS) entry which is preliminary data.</text>
</comment>
<evidence type="ECO:0000256" key="1">
    <source>
        <dbReference type="ARBA" id="ARBA00005417"/>
    </source>
</evidence>
<dbReference type="PROSITE" id="PS50893">
    <property type="entry name" value="ABC_TRANSPORTER_2"/>
    <property type="match status" value="1"/>
</dbReference>
<feature type="domain" description="ABC transporter" evidence="8">
    <location>
        <begin position="2"/>
        <end position="223"/>
    </location>
</feature>
<evidence type="ECO:0000256" key="2">
    <source>
        <dbReference type="ARBA" id="ARBA00022448"/>
    </source>
</evidence>
<name>A0A848B8E7_9FIRM</name>
<dbReference type="RefSeq" id="WP_170077825.1">
    <property type="nucleotide sequence ID" value="NZ_JABAFA010000035.1"/>
</dbReference>
<keyword evidence="7" id="KW-0472">Membrane</keyword>
<evidence type="ECO:0000256" key="4">
    <source>
        <dbReference type="ARBA" id="ARBA00022741"/>
    </source>
</evidence>
<dbReference type="PANTHER" id="PTHR43553">
    <property type="entry name" value="HEAVY METAL TRANSPORTER"/>
    <property type="match status" value="1"/>
</dbReference>
<dbReference type="GO" id="GO:0005524">
    <property type="term" value="F:ATP binding"/>
    <property type="evidence" value="ECO:0007669"/>
    <property type="project" value="UniProtKB-KW"/>
</dbReference>
<keyword evidence="6" id="KW-1278">Translocase</keyword>